<reference evidence="3" key="1">
    <citation type="submission" date="2024-07" db="EMBL/GenBank/DDBJ databases">
        <title>Complete genome sequences of cellulolytic bacteria, Kitasatospora sp. CMC57 and Streptomyces sp. CMC78, isolated from Japanese agricultural soil.</title>
        <authorList>
            <person name="Hashimoto T."/>
            <person name="Ito M."/>
            <person name="Iwamoto M."/>
            <person name="Fukahori D."/>
            <person name="Shoda T."/>
            <person name="Sakoda M."/>
            <person name="Morohoshi T."/>
            <person name="Mitsuboshi M."/>
            <person name="Nishizawa T."/>
        </authorList>
    </citation>
    <scope>NUCLEOTIDE SEQUENCE</scope>
    <source>
        <strain evidence="3">CMC78</strain>
    </source>
</reference>
<dbReference type="AlphaFoldDB" id="A0AB33KQF6"/>
<organism evidence="3">
    <name type="scientific">Streptomyces sp. CMC78</name>
    <dbReference type="NCBI Taxonomy" id="3231512"/>
    <lineage>
        <taxon>Bacteria</taxon>
        <taxon>Bacillati</taxon>
        <taxon>Actinomycetota</taxon>
        <taxon>Actinomycetes</taxon>
        <taxon>Kitasatosporales</taxon>
        <taxon>Streptomycetaceae</taxon>
        <taxon>Streptomyces</taxon>
    </lineage>
</organism>
<dbReference type="Gene3D" id="2.130.10.130">
    <property type="entry name" value="Integrin alpha, N-terminal"/>
    <property type="match status" value="1"/>
</dbReference>
<dbReference type="InterPro" id="IPR028994">
    <property type="entry name" value="Integrin_alpha_N"/>
</dbReference>
<feature type="signal peptide" evidence="2">
    <location>
        <begin position="1"/>
        <end position="21"/>
    </location>
</feature>
<dbReference type="KEGG" id="stcm:SCMC78_38550"/>
<protein>
    <recommendedName>
        <fullName evidence="4">FlgD Ig-like domain-containing protein</fullName>
    </recommendedName>
</protein>
<dbReference type="SUPFAM" id="SSF51004">
    <property type="entry name" value="C-terminal (heme d1) domain of cytochrome cd1-nitrite reductase"/>
    <property type="match status" value="1"/>
</dbReference>
<dbReference type="InterPro" id="IPR013517">
    <property type="entry name" value="FG-GAP"/>
</dbReference>
<name>A0AB33KQF6_9ACTN</name>
<dbReference type="PANTHER" id="PTHR46580">
    <property type="entry name" value="SENSOR KINASE-RELATED"/>
    <property type="match status" value="1"/>
</dbReference>
<dbReference type="PANTHER" id="PTHR46580:SF4">
    <property type="entry name" value="ATP_GTP-BINDING PROTEIN"/>
    <property type="match status" value="1"/>
</dbReference>
<dbReference type="RefSeq" id="WP_319599994.1">
    <property type="nucleotide sequence ID" value="NZ_AP035884.1"/>
</dbReference>
<proteinExistence type="predicted"/>
<evidence type="ECO:0000313" key="3">
    <source>
        <dbReference type="EMBL" id="BFP54048.1"/>
    </source>
</evidence>
<feature type="chain" id="PRO_5044235294" description="FlgD Ig-like domain-containing protein" evidence="2">
    <location>
        <begin position="22"/>
        <end position="1052"/>
    </location>
</feature>
<keyword evidence="1 2" id="KW-0732">Signal</keyword>
<dbReference type="InterPro" id="IPR011048">
    <property type="entry name" value="Haem_d1_sf"/>
</dbReference>
<evidence type="ECO:0000256" key="1">
    <source>
        <dbReference type="ARBA" id="ARBA00022729"/>
    </source>
</evidence>
<dbReference type="Pfam" id="PF13517">
    <property type="entry name" value="FG-GAP_3"/>
    <property type="match status" value="1"/>
</dbReference>
<accession>A0AB33KQF6</accession>
<dbReference type="SUPFAM" id="SSF69318">
    <property type="entry name" value="Integrin alpha N-terminal domain"/>
    <property type="match status" value="1"/>
</dbReference>
<evidence type="ECO:0008006" key="4">
    <source>
        <dbReference type="Google" id="ProtNLM"/>
    </source>
</evidence>
<gene>
    <name evidence="3" type="ORF">SCMC78_38550</name>
</gene>
<sequence length="1052" mass="109602">MAQRALTNGVVAAALVMSVTAALGPAAAAAAPDRAPLNVPAAFAATAAAKAAAEPVIIPPVMSQSVQPFNFAAAGRPRHPDGAGTAGVFHRVSGPPSAYVWTRFADGRTFPAGPSGTAPVDKVHGTGTDVIVYQRGNTFELRDMAAGTTRTLTLPDGLLFSGVFGSTVVAVRIAPDPTGDEPRAADEAHLLDVREDGTVRDRTVEGLPADTRLLLADSAVAGDSTSVALRYVTGGAGTLALVDVASARVGQRLGAGVKASGNAFLLTPRHLLFYVVGTGTTIGVLPRSDIGGTPRSITSVPPADRYSSSLRVVGDWLIHNRGSGPLMATPLDGGPSRQLLKASRQDIAAAEDGSVTVVGGVSGQAGDREWGVHRITEGPDGVPVPERVIDLAPLPRKIQGIGLSGGRLTVADSRLSNLREATVRTLSVSGTPTYGPRVPARITFATECGPEDPDCHAMFGALDGGVTFLARRGGAEGDEVRNSEGNSFITGASGGTLTDADGTYAVYTDEAAGVQTVYRSYGPEKILTRKPVASALSTQTLWSAAEKPGTVTETVLETGRTKQTVDLGTGCAPRELQALGRWLYWSCGESGPAGVYDLTTKQSLPVPADEALLGDGYLVRHDKAAGKLVLTDLVTGVGTGTAPERVLADLPATGNAQRRVAWTVDKHGGHVAYVDSGQRVHVVPTGVPTQPLWVRDERSVSQPAGESGHWQYSARLSKPVGSWKAILVDRRTGKTVRTLTGGEARDTLEIDWDARDGSRRLVVNGAYDWVLTAQPADGHGRALVRTGKVDIAYAAPAWRDFGGRDGLGDLFVVVEDQSLGMRRGKLPGTVGPYGGYWGILDAPATGIVPTGDLRGDRCNDYLVVNSDGSLYRLDGTCDDDGQYGFLTDPVKIGTGWKAYDVYSPGDLNGDGVADVLARQKSTGSLYLYASNGAGKLTAGVLIGTGWKSLTVVAAGDLTGDGIGDVLARDSSGVLWRYAGTGAGKLAAKQRIGSGWGQYNAIAAVGDITGDGRNDLFARDKAGVLWRYEGTGDGLFAPREKLSPGWQGYLTLF</sequence>
<dbReference type="EMBL" id="AP035884">
    <property type="protein sequence ID" value="BFP54048.1"/>
    <property type="molecule type" value="Genomic_DNA"/>
</dbReference>
<evidence type="ECO:0000256" key="2">
    <source>
        <dbReference type="SAM" id="SignalP"/>
    </source>
</evidence>